<name>A0A7W4UM46_9MICO</name>
<protein>
    <submittedName>
        <fullName evidence="2">Na+/pantothenate symporter</fullName>
    </submittedName>
</protein>
<proteinExistence type="predicted"/>
<dbReference type="EMBL" id="JACHWJ010000001">
    <property type="protein sequence ID" value="MBB2956951.1"/>
    <property type="molecule type" value="Genomic_DNA"/>
</dbReference>
<evidence type="ECO:0000313" key="2">
    <source>
        <dbReference type="EMBL" id="MBB2956951.1"/>
    </source>
</evidence>
<sequence length="105" mass="10811">MIFTLDPVLIGQLVLAVILPLLVGLVTTRVTSSATKAWLLAGLSLVSALLAEAISAWQGGTLYDVGTGLLLALPTFLIAVGMHYGIWKPTGTSTALQNVGGKHAA</sequence>
<organism evidence="2 3">
    <name type="scientific">Pseudoclavibacter helvolus</name>
    <dbReference type="NCBI Taxonomy" id="255205"/>
    <lineage>
        <taxon>Bacteria</taxon>
        <taxon>Bacillati</taxon>
        <taxon>Actinomycetota</taxon>
        <taxon>Actinomycetes</taxon>
        <taxon>Micrococcales</taxon>
        <taxon>Microbacteriaceae</taxon>
        <taxon>Pseudoclavibacter</taxon>
    </lineage>
</organism>
<keyword evidence="1" id="KW-0472">Membrane</keyword>
<accession>A0A7W4UM46</accession>
<evidence type="ECO:0000256" key="1">
    <source>
        <dbReference type="SAM" id="Phobius"/>
    </source>
</evidence>
<feature type="transmembrane region" description="Helical" evidence="1">
    <location>
        <begin position="69"/>
        <end position="87"/>
    </location>
</feature>
<dbReference type="Proteomes" id="UP000545286">
    <property type="component" value="Unassembled WGS sequence"/>
</dbReference>
<keyword evidence="3" id="KW-1185">Reference proteome</keyword>
<reference evidence="2 3" key="1">
    <citation type="submission" date="2020-08" db="EMBL/GenBank/DDBJ databases">
        <title>Sequencing the genomes of 1000 actinobacteria strains.</title>
        <authorList>
            <person name="Klenk H.-P."/>
        </authorList>
    </citation>
    <scope>NUCLEOTIDE SEQUENCE [LARGE SCALE GENOMIC DNA]</scope>
    <source>
        <strain evidence="2 3">DSM 20419</strain>
    </source>
</reference>
<dbReference type="RefSeq" id="WP_183623409.1">
    <property type="nucleotide sequence ID" value="NZ_JACHWJ010000001.1"/>
</dbReference>
<gene>
    <name evidence="2" type="ORF">FHX72_001063</name>
</gene>
<comment type="caution">
    <text evidence="2">The sequence shown here is derived from an EMBL/GenBank/DDBJ whole genome shotgun (WGS) entry which is preliminary data.</text>
</comment>
<feature type="transmembrane region" description="Helical" evidence="1">
    <location>
        <begin position="6"/>
        <end position="26"/>
    </location>
</feature>
<keyword evidence="1" id="KW-0812">Transmembrane</keyword>
<feature type="transmembrane region" description="Helical" evidence="1">
    <location>
        <begin position="38"/>
        <end position="57"/>
    </location>
</feature>
<evidence type="ECO:0000313" key="3">
    <source>
        <dbReference type="Proteomes" id="UP000545286"/>
    </source>
</evidence>
<keyword evidence="1" id="KW-1133">Transmembrane helix</keyword>
<dbReference type="AlphaFoldDB" id="A0A7W4UM46"/>